<evidence type="ECO:0000313" key="7">
    <source>
        <dbReference type="Proteomes" id="UP000606991"/>
    </source>
</evidence>
<name>A0A2W5ZIF7_9BACT</name>
<evidence type="ECO:0000313" key="4">
    <source>
        <dbReference type="EMBL" id="MBJ7596365.1"/>
    </source>
</evidence>
<dbReference type="GO" id="GO:0016020">
    <property type="term" value="C:membrane"/>
    <property type="evidence" value="ECO:0007669"/>
    <property type="project" value="TreeGrafter"/>
</dbReference>
<dbReference type="Proteomes" id="UP000248724">
    <property type="component" value="Unassembled WGS sequence"/>
</dbReference>
<accession>A0A2W5ZIF7</accession>
<comment type="caution">
    <text evidence="5">The sequence shown here is derived from an EMBL/GenBank/DDBJ whole genome shotgun (WGS) entry which is preliminary data.</text>
</comment>
<dbReference type="InterPro" id="IPR002509">
    <property type="entry name" value="NODB_dom"/>
</dbReference>
<sequence>MPTRTSGVLDHLEDTDLWRTRLGRRTVLTASGAILAALTGCAPVLRASSLATDSTDSNGIRHLSAHSIAGVAPAPAPYPIPPPRPGPAVFISRGPDNTNTLALTIDDGTSAAVVAAYVAFALETGFALTFFPNGSVRGNWETRAHSLRPLIERGQVQIGNHTWSHVDLQKMNDTAIRADLERNEQWIQSTFGVTSRPWLRPPFGSRNTHTDGVAASLGFTHIVNWSGTFGDSGVKTAAQILGAAGLYGHPGAIVLGHANHPAVTLLFDQLRAKFAAEGLTPVTLDQMFGTSRRVG</sequence>
<dbReference type="EMBL" id="QHBU01000028">
    <property type="protein sequence ID" value="PZR83687.1"/>
    <property type="molecule type" value="Genomic_DNA"/>
</dbReference>
<dbReference type="PROSITE" id="PS51677">
    <property type="entry name" value="NODB"/>
    <property type="match status" value="1"/>
</dbReference>
<dbReference type="GO" id="GO:0046872">
    <property type="term" value="F:metal ion binding"/>
    <property type="evidence" value="ECO:0007669"/>
    <property type="project" value="UniProtKB-KW"/>
</dbReference>
<dbReference type="Gene3D" id="3.20.20.370">
    <property type="entry name" value="Glycoside hydrolase/deacetylase"/>
    <property type="match status" value="1"/>
</dbReference>
<reference evidence="5" key="2">
    <citation type="submission" date="2018-05" db="EMBL/GenBank/DDBJ databases">
        <authorList>
            <person name="Ferrari B."/>
        </authorList>
    </citation>
    <scope>NUCLEOTIDE SEQUENCE</scope>
    <source>
        <strain evidence="5">RRmetagenome_bin12</strain>
    </source>
</reference>
<dbReference type="GO" id="GO:0005975">
    <property type="term" value="P:carbohydrate metabolic process"/>
    <property type="evidence" value="ECO:0007669"/>
    <property type="project" value="InterPro"/>
</dbReference>
<accession>A0A934K0N4</accession>
<proteinExistence type="predicted"/>
<evidence type="ECO:0000259" key="3">
    <source>
        <dbReference type="PROSITE" id="PS51677"/>
    </source>
</evidence>
<organism evidence="5 6">
    <name type="scientific">Candidatus Aeolococcus gillhamiae</name>
    <dbReference type="NCBI Taxonomy" id="3127015"/>
    <lineage>
        <taxon>Bacteria</taxon>
        <taxon>Bacillati</taxon>
        <taxon>Candidatus Dormiibacterota</taxon>
        <taxon>Candidatus Dormibacteria</taxon>
        <taxon>Candidatus Aeolococcales</taxon>
        <taxon>Candidatus Aeolococcaceae</taxon>
        <taxon>Candidatus Aeolococcus</taxon>
    </lineage>
</organism>
<dbReference type="PANTHER" id="PTHR10587:SF133">
    <property type="entry name" value="CHITIN DEACETYLASE 1-RELATED"/>
    <property type="match status" value="1"/>
</dbReference>
<keyword evidence="1" id="KW-0479">Metal-binding</keyword>
<reference evidence="4 7" key="3">
    <citation type="submission" date="2020-10" db="EMBL/GenBank/DDBJ databases">
        <title>Ca. Dormibacterota MAGs.</title>
        <authorList>
            <person name="Montgomery K."/>
        </authorList>
    </citation>
    <scope>NUCLEOTIDE SEQUENCE [LARGE SCALE GENOMIC DNA]</scope>
    <source>
        <strain evidence="4">SC8812_S17_18</strain>
    </source>
</reference>
<dbReference type="Proteomes" id="UP000606991">
    <property type="component" value="Unassembled WGS sequence"/>
</dbReference>
<evidence type="ECO:0000256" key="2">
    <source>
        <dbReference type="ARBA" id="ARBA00022801"/>
    </source>
</evidence>
<reference evidence="5 6" key="1">
    <citation type="journal article" date="2017" name="Nature">
        <title>Atmospheric trace gases support primary production in Antarctic desert surface soil.</title>
        <authorList>
            <person name="Ji M."/>
            <person name="Greening C."/>
            <person name="Vanwonterghem I."/>
            <person name="Carere C.R."/>
            <person name="Bay S.K."/>
            <person name="Steen J.A."/>
            <person name="Montgomery K."/>
            <person name="Lines T."/>
            <person name="Beardall J."/>
            <person name="van Dorst J."/>
            <person name="Snape I."/>
            <person name="Stott M.B."/>
            <person name="Hugenholtz P."/>
            <person name="Ferrari B.C."/>
        </authorList>
    </citation>
    <scope>NUCLEOTIDE SEQUENCE [LARGE SCALE GENOMIC DNA]</scope>
    <source>
        <strain evidence="5">RRmetagenome_bin12</strain>
    </source>
</reference>
<dbReference type="RefSeq" id="WP_337314346.1">
    <property type="nucleotide sequence ID" value="NZ_JAEKNS010000158.1"/>
</dbReference>
<dbReference type="EMBL" id="JAEKNS010000158">
    <property type="protein sequence ID" value="MBJ7596365.1"/>
    <property type="molecule type" value="Genomic_DNA"/>
</dbReference>
<dbReference type="CDD" id="cd10917">
    <property type="entry name" value="CE4_NodB_like_6s_7s"/>
    <property type="match status" value="1"/>
</dbReference>
<keyword evidence="2" id="KW-0378">Hydrolase</keyword>
<dbReference type="GO" id="GO:0016810">
    <property type="term" value="F:hydrolase activity, acting on carbon-nitrogen (but not peptide) bonds"/>
    <property type="evidence" value="ECO:0007669"/>
    <property type="project" value="InterPro"/>
</dbReference>
<dbReference type="InterPro" id="IPR011330">
    <property type="entry name" value="Glyco_hydro/deAcase_b/a-brl"/>
</dbReference>
<gene>
    <name evidence="5" type="ORF">DLM65_01340</name>
    <name evidence="4" type="ORF">JF886_16165</name>
</gene>
<dbReference type="AlphaFoldDB" id="A0A2W5ZIF7"/>
<protein>
    <submittedName>
        <fullName evidence="5">Polysaccharide deacetylase family protein</fullName>
    </submittedName>
</protein>
<evidence type="ECO:0000256" key="1">
    <source>
        <dbReference type="ARBA" id="ARBA00022723"/>
    </source>
</evidence>
<evidence type="ECO:0000313" key="6">
    <source>
        <dbReference type="Proteomes" id="UP000248724"/>
    </source>
</evidence>
<evidence type="ECO:0000313" key="5">
    <source>
        <dbReference type="EMBL" id="PZR83687.1"/>
    </source>
</evidence>
<dbReference type="Pfam" id="PF01522">
    <property type="entry name" value="Polysacc_deac_1"/>
    <property type="match status" value="1"/>
</dbReference>
<dbReference type="SUPFAM" id="SSF88713">
    <property type="entry name" value="Glycoside hydrolase/deacetylase"/>
    <property type="match status" value="1"/>
</dbReference>
<feature type="domain" description="NodB homology" evidence="3">
    <location>
        <begin position="99"/>
        <end position="295"/>
    </location>
</feature>
<dbReference type="PANTHER" id="PTHR10587">
    <property type="entry name" value="GLYCOSYL TRANSFERASE-RELATED"/>
    <property type="match status" value="1"/>
</dbReference>
<dbReference type="InterPro" id="IPR050248">
    <property type="entry name" value="Polysacc_deacetylase_ArnD"/>
</dbReference>